<evidence type="ECO:0000256" key="8">
    <source>
        <dbReference type="ARBA" id="ARBA00031423"/>
    </source>
</evidence>
<reference evidence="11" key="1">
    <citation type="submission" date="2022-06" db="EMBL/GenBank/DDBJ databases">
        <title>Isolation of gut microbiota from human fecal samples.</title>
        <authorList>
            <person name="Pamer E.G."/>
            <person name="Barat B."/>
            <person name="Waligurski E."/>
            <person name="Medina S."/>
            <person name="Paddock L."/>
            <person name="Mostad J."/>
        </authorList>
    </citation>
    <scope>NUCLEOTIDE SEQUENCE</scope>
    <source>
        <strain evidence="11">DFI.9.91</strain>
    </source>
</reference>
<evidence type="ECO:0000256" key="3">
    <source>
        <dbReference type="ARBA" id="ARBA00012560"/>
    </source>
</evidence>
<keyword evidence="7 10" id="KW-0119">Carbohydrate metabolism</keyword>
<dbReference type="PANTHER" id="PTHR32438">
    <property type="entry name" value="4-ALPHA-GLUCANOTRANSFERASE DPE1, CHLOROPLASTIC/AMYLOPLASTIC"/>
    <property type="match status" value="1"/>
</dbReference>
<name>A0AAW5JQ07_9FIRM</name>
<dbReference type="EC" id="2.4.1.25" evidence="3 10"/>
<dbReference type="PANTHER" id="PTHR32438:SF5">
    <property type="entry name" value="4-ALPHA-GLUCANOTRANSFERASE DPE1, CHLOROPLASTIC_AMYLOPLASTIC"/>
    <property type="match status" value="1"/>
</dbReference>
<evidence type="ECO:0000313" key="12">
    <source>
        <dbReference type="Proteomes" id="UP001204562"/>
    </source>
</evidence>
<dbReference type="AlphaFoldDB" id="A0AAW5JQ07"/>
<proteinExistence type="inferred from homology"/>
<dbReference type="GO" id="GO:0004134">
    <property type="term" value="F:4-alpha-glucanotransferase activity"/>
    <property type="evidence" value="ECO:0007669"/>
    <property type="project" value="UniProtKB-EC"/>
</dbReference>
<dbReference type="GO" id="GO:0005975">
    <property type="term" value="P:carbohydrate metabolic process"/>
    <property type="evidence" value="ECO:0007669"/>
    <property type="project" value="InterPro"/>
</dbReference>
<evidence type="ECO:0000256" key="10">
    <source>
        <dbReference type="RuleBase" id="RU361207"/>
    </source>
</evidence>
<protein>
    <recommendedName>
        <fullName evidence="4 10">4-alpha-glucanotransferase</fullName>
        <ecNumber evidence="3 10">2.4.1.25</ecNumber>
    </recommendedName>
    <alternativeName>
        <fullName evidence="8 10">Amylomaltase</fullName>
    </alternativeName>
    <alternativeName>
        <fullName evidence="9 10">Disproportionating enzyme</fullName>
    </alternativeName>
</protein>
<dbReference type="RefSeq" id="WP_256303994.1">
    <property type="nucleotide sequence ID" value="NZ_JANFYS010000016.1"/>
</dbReference>
<dbReference type="InterPro" id="IPR017853">
    <property type="entry name" value="GH"/>
</dbReference>
<organism evidence="11 12">
    <name type="scientific">Intestinimonas massiliensis</name>
    <name type="common">ex Afouda et al. 2020</name>
    <dbReference type="NCBI Taxonomy" id="1673721"/>
    <lineage>
        <taxon>Bacteria</taxon>
        <taxon>Bacillati</taxon>
        <taxon>Bacillota</taxon>
        <taxon>Clostridia</taxon>
        <taxon>Eubacteriales</taxon>
        <taxon>Intestinimonas</taxon>
    </lineage>
</organism>
<evidence type="ECO:0000313" key="11">
    <source>
        <dbReference type="EMBL" id="MCQ4770581.1"/>
    </source>
</evidence>
<dbReference type="Proteomes" id="UP001204562">
    <property type="component" value="Unassembled WGS sequence"/>
</dbReference>
<dbReference type="SUPFAM" id="SSF51445">
    <property type="entry name" value="(Trans)glycosidases"/>
    <property type="match status" value="1"/>
</dbReference>
<evidence type="ECO:0000256" key="1">
    <source>
        <dbReference type="ARBA" id="ARBA00000439"/>
    </source>
</evidence>
<dbReference type="EMBL" id="JANFYS010000016">
    <property type="protein sequence ID" value="MCQ4770581.1"/>
    <property type="molecule type" value="Genomic_DNA"/>
</dbReference>
<evidence type="ECO:0000256" key="9">
    <source>
        <dbReference type="ARBA" id="ARBA00031501"/>
    </source>
</evidence>
<evidence type="ECO:0000256" key="2">
    <source>
        <dbReference type="ARBA" id="ARBA00005684"/>
    </source>
</evidence>
<evidence type="ECO:0000256" key="4">
    <source>
        <dbReference type="ARBA" id="ARBA00020295"/>
    </source>
</evidence>
<evidence type="ECO:0000256" key="7">
    <source>
        <dbReference type="ARBA" id="ARBA00023277"/>
    </source>
</evidence>
<dbReference type="NCBIfam" id="NF011080">
    <property type="entry name" value="PRK14508.1-3"/>
    <property type="match status" value="1"/>
</dbReference>
<dbReference type="InterPro" id="IPR003385">
    <property type="entry name" value="Glyco_hydro_77"/>
</dbReference>
<dbReference type="Gene3D" id="3.20.20.80">
    <property type="entry name" value="Glycosidases"/>
    <property type="match status" value="1"/>
</dbReference>
<dbReference type="Pfam" id="PF02446">
    <property type="entry name" value="Glyco_hydro_77"/>
    <property type="match status" value="1"/>
</dbReference>
<accession>A0AAW5JQ07</accession>
<evidence type="ECO:0000256" key="5">
    <source>
        <dbReference type="ARBA" id="ARBA00022676"/>
    </source>
</evidence>
<keyword evidence="6 10" id="KW-0808">Transferase</keyword>
<comment type="similarity">
    <text evidence="2 10">Belongs to the disproportionating enzyme family.</text>
</comment>
<dbReference type="NCBIfam" id="TIGR00217">
    <property type="entry name" value="malQ"/>
    <property type="match status" value="1"/>
</dbReference>
<comment type="catalytic activity">
    <reaction evidence="1 10">
        <text>Transfers a segment of a (1-&gt;4)-alpha-D-glucan to a new position in an acceptor, which may be glucose or a (1-&gt;4)-alpha-D-glucan.</text>
        <dbReference type="EC" id="2.4.1.25"/>
    </reaction>
</comment>
<sequence>MTGRSSGILLPIFSLPGGCGVGSLGEGARTFVDFLAAAGQRWWQILPLVPPGSGNSPYMSPSAFAGNPWFLDLEDLARDGLLTPDELREARYPDPDRVDYRWLAETRLPLLRRAWERGRTACRTEQDAFLRAQAGWLPDHALFTALHAHLGALPLDRWPEPLRRRDPEALEPYRARLADEIDFQVFLQYQFFRQWTALRAYARARGVSILGDLPIYVSADSAEVWAQPRLFQLDEALRPKAAAGVPPDAFSDVGQHWGNPLYDWAGHRQALSTWWVRRMEHAALLYDAVRIDHFRGFHTYWSIPMGASAALEGRWEPGPGQDLVDHLRREVPGLDLIAEDLGDLDDAARDFIAGSGLPGMKILIYAFDPVGESAYLPHNCPTDAVVYTGTHDTPTFVQWLFQEASPAERAFASDYLRLRADEGFGWGAVCGAWAAPSRLAIAPLQDVLGLGADARINTPGTTGPHNWSWRVRQDALNSDVSGRLKHITRTYRRG</sequence>
<comment type="caution">
    <text evidence="11">The sequence shown here is derived from an EMBL/GenBank/DDBJ whole genome shotgun (WGS) entry which is preliminary data.</text>
</comment>
<keyword evidence="5 10" id="KW-0328">Glycosyltransferase</keyword>
<evidence type="ECO:0000256" key="6">
    <source>
        <dbReference type="ARBA" id="ARBA00022679"/>
    </source>
</evidence>
<gene>
    <name evidence="11" type="primary">malQ</name>
    <name evidence="11" type="ORF">NE579_08905</name>
</gene>